<feature type="compositionally biased region" description="Polar residues" evidence="1">
    <location>
        <begin position="186"/>
        <end position="201"/>
    </location>
</feature>
<dbReference type="GeneID" id="111605557"/>
<dbReference type="OrthoDB" id="8066537at2759"/>
<feature type="compositionally biased region" description="Basic and acidic residues" evidence="1">
    <location>
        <begin position="36"/>
        <end position="47"/>
    </location>
</feature>
<dbReference type="KEGG" id="dhe:111605557"/>
<gene>
    <name evidence="3" type="primary">LOC111605557</name>
</gene>
<evidence type="ECO:0000313" key="2">
    <source>
        <dbReference type="Proteomes" id="UP000504633"/>
    </source>
</evidence>
<feature type="compositionally biased region" description="Low complexity" evidence="1">
    <location>
        <begin position="249"/>
        <end position="263"/>
    </location>
</feature>
<dbReference type="OMA" id="KCPSLWN"/>
<reference evidence="3" key="1">
    <citation type="submission" date="2025-08" db="UniProtKB">
        <authorList>
            <consortium name="RefSeq"/>
        </authorList>
    </citation>
    <scope>IDENTIFICATION</scope>
    <source>
        <strain evidence="3">15085-1641.00</strain>
        <tissue evidence="3">Whole body</tissue>
    </source>
</reference>
<accession>A0A6J1MEG1</accession>
<dbReference type="RefSeq" id="XP_023179893.1">
    <property type="nucleotide sequence ID" value="XM_023324125.2"/>
</dbReference>
<evidence type="ECO:0000256" key="1">
    <source>
        <dbReference type="SAM" id="MobiDB-lite"/>
    </source>
</evidence>
<protein>
    <submittedName>
        <fullName evidence="3">Uncharacterized protein</fullName>
    </submittedName>
</protein>
<evidence type="ECO:0000313" key="3">
    <source>
        <dbReference type="RefSeq" id="XP_023179893.1"/>
    </source>
</evidence>
<organism evidence="2 3">
    <name type="scientific">Drosophila hydei</name>
    <name type="common">Fruit fly</name>
    <dbReference type="NCBI Taxonomy" id="7224"/>
    <lineage>
        <taxon>Eukaryota</taxon>
        <taxon>Metazoa</taxon>
        <taxon>Ecdysozoa</taxon>
        <taxon>Arthropoda</taxon>
        <taxon>Hexapoda</taxon>
        <taxon>Insecta</taxon>
        <taxon>Pterygota</taxon>
        <taxon>Neoptera</taxon>
        <taxon>Endopterygota</taxon>
        <taxon>Diptera</taxon>
        <taxon>Brachycera</taxon>
        <taxon>Muscomorpha</taxon>
        <taxon>Ephydroidea</taxon>
        <taxon>Drosophilidae</taxon>
        <taxon>Drosophila</taxon>
    </lineage>
</organism>
<feature type="region of interest" description="Disordered" evidence="1">
    <location>
        <begin position="396"/>
        <end position="418"/>
    </location>
</feature>
<sequence>MAENSAREDTTPPEAAKNESVNKGDDTKPLRMSFADWKKNKEAKEQPEDAQATRNSRKMHKINNRQPNNRNQNNNNNNNNINNLFPPLSRPPPLPFPLMSMGFGNFGHGPGPCGPSPMMPSGCNMGNMNNMGNMGPGPGPRNHRPLQPPPFWEDMMSPQHRPPPIQPPMPKCPSSWNLVPREKQTQQRQQKSSHSQNNQPNKKYKASTNNLNNKNNMTSISNNNNNTTNNALLDAALMPPPPPPGGSGSSSNCSSNNSSTSNKLVKKKKGGGTFVQIDGKWIQRPEAPPPLEDAPPGTKEDRQRQWREYRQAMKPFKNREFHNWKRTVQRLSKLPRDQLDEKQLERLEKAEEYIGAHKAMLTIKHAEQWVQQSNRKSETAGNNGQAQVYVRKPVNPTWQKSNDQNTFHRGPPPVRKQIFGTGRAIKGGIGADMGSMPNNPTRPIVGQFSAQTGSPIGGSSSYFGYNSHPYVPESDTNSGGIGSGGNSSGTNSFYANYTSSFIKGGTLLPP</sequence>
<dbReference type="AlphaFoldDB" id="A0A6J1MEG1"/>
<feature type="region of interest" description="Disordered" evidence="1">
    <location>
        <begin position="1"/>
        <end position="88"/>
    </location>
</feature>
<feature type="compositionally biased region" description="Basic and acidic residues" evidence="1">
    <location>
        <begin position="1"/>
        <end position="29"/>
    </location>
</feature>
<keyword evidence="2" id="KW-1185">Reference proteome</keyword>
<dbReference type="Proteomes" id="UP000504633">
    <property type="component" value="Unplaced"/>
</dbReference>
<feature type="compositionally biased region" description="Polar residues" evidence="1">
    <location>
        <begin position="396"/>
        <end position="407"/>
    </location>
</feature>
<feature type="region of interest" description="Disordered" evidence="1">
    <location>
        <begin position="134"/>
        <end position="304"/>
    </location>
</feature>
<name>A0A6J1MEG1_DROHY</name>
<proteinExistence type="predicted"/>
<feature type="compositionally biased region" description="Pro residues" evidence="1">
    <location>
        <begin position="160"/>
        <end position="171"/>
    </location>
</feature>
<feature type="compositionally biased region" description="Low complexity" evidence="1">
    <location>
        <begin position="206"/>
        <end position="237"/>
    </location>
</feature>
<feature type="compositionally biased region" description="Low complexity" evidence="1">
    <location>
        <begin position="64"/>
        <end position="87"/>
    </location>
</feature>